<dbReference type="InterPro" id="IPR052956">
    <property type="entry name" value="Mesenchyme-surface_protein"/>
</dbReference>
<dbReference type="Proteomes" id="UP001595722">
    <property type="component" value="Unassembled WGS sequence"/>
</dbReference>
<name>A0ABV7VP12_9GAMM</name>
<feature type="domain" description="Choice-of-anchor I" evidence="2">
    <location>
        <begin position="40"/>
        <end position="532"/>
    </location>
</feature>
<comment type="caution">
    <text evidence="3">The sequence shown here is derived from an EMBL/GenBank/DDBJ whole genome shotgun (WGS) entry which is preliminary data.</text>
</comment>
<sequence>MISKKLLALAIGGALLTACGSDDGNPNQNYTGELQQIGRYSSGLFDAGGAEITAFCASSNKLFVVNSGAASIDVLDLSDPLNPQKLTTLDVRQTQVNGFAAGGANSVAVHNGKLAVAVENDNKQAKGQVYFYHTDTLAFAGAAAVGALPDMVTFTPNGDYVLSANEGEPNDAYDNDPEGSVSIIKVSDMSVRTAGFSEFNQDKQNLIEKGVRIGGPAGTSVAQDLEPEYITISRDNNTAYVALQENNALAVIDIQRAEVQTILPLGYKDHSQPGNGLDANKNDKTAAIELLPVYGMYQPDAIASYMAADGNTYIVSANEGDGRDYDGYSDEIKLQDLPLDEASFSSSQIERLTDADGLGDLAVTNTMGDTDNDGKFEQIYAYGGRSFSIWDSHGQLVFDSGDQFEQHLKQVAGQYFNVSNDNNKIDNRSDNKGPEPEGVTLAKFGNQVFAYIGLERQGGIMVYNISNPRLPQFVQYLNNRDFSISADENNPAAAGDLAPEGLLVISASDSPNGEPLLVVGNEVSGTTTIYQIR</sequence>
<dbReference type="InterPro" id="IPR055188">
    <property type="entry name" value="Choice_anch_I"/>
</dbReference>
<feature type="signal peptide" evidence="1">
    <location>
        <begin position="1"/>
        <end position="20"/>
    </location>
</feature>
<evidence type="ECO:0000259" key="2">
    <source>
        <dbReference type="Pfam" id="PF22494"/>
    </source>
</evidence>
<reference evidence="4" key="1">
    <citation type="journal article" date="2019" name="Int. J. Syst. Evol. Microbiol.">
        <title>The Global Catalogue of Microorganisms (GCM) 10K type strain sequencing project: providing services to taxonomists for standard genome sequencing and annotation.</title>
        <authorList>
            <consortium name="The Broad Institute Genomics Platform"/>
            <consortium name="The Broad Institute Genome Sequencing Center for Infectious Disease"/>
            <person name="Wu L."/>
            <person name="Ma J."/>
        </authorList>
    </citation>
    <scope>NUCLEOTIDE SEQUENCE [LARGE SCALE GENOMIC DNA]</scope>
    <source>
        <strain evidence="4">KCTC 42424</strain>
    </source>
</reference>
<evidence type="ECO:0000313" key="3">
    <source>
        <dbReference type="EMBL" id="MFC3679290.1"/>
    </source>
</evidence>
<dbReference type="SUPFAM" id="SSF50969">
    <property type="entry name" value="YVTN repeat-like/Quinoprotein amine dehydrogenase"/>
    <property type="match status" value="1"/>
</dbReference>
<dbReference type="PROSITE" id="PS51257">
    <property type="entry name" value="PROKAR_LIPOPROTEIN"/>
    <property type="match status" value="1"/>
</dbReference>
<dbReference type="SUPFAM" id="SSF75011">
    <property type="entry name" value="3-carboxy-cis,cis-mucoante lactonizing enzyme"/>
    <property type="match status" value="1"/>
</dbReference>
<evidence type="ECO:0000313" key="4">
    <source>
        <dbReference type="Proteomes" id="UP001595722"/>
    </source>
</evidence>
<dbReference type="EMBL" id="JBHRYB010000003">
    <property type="protein sequence ID" value="MFC3679290.1"/>
    <property type="molecule type" value="Genomic_DNA"/>
</dbReference>
<keyword evidence="4" id="KW-1185">Reference proteome</keyword>
<dbReference type="PANTHER" id="PTHR46928">
    <property type="entry name" value="MESENCHYME-SPECIFIC CELL SURFACE GLYCOPROTEIN"/>
    <property type="match status" value="1"/>
</dbReference>
<dbReference type="RefSeq" id="WP_376864946.1">
    <property type="nucleotide sequence ID" value="NZ_JBHRYB010000003.1"/>
</dbReference>
<organism evidence="3 4">
    <name type="scientific">Bacterioplanoides pacificum</name>
    <dbReference type="NCBI Taxonomy" id="1171596"/>
    <lineage>
        <taxon>Bacteria</taxon>
        <taxon>Pseudomonadati</taxon>
        <taxon>Pseudomonadota</taxon>
        <taxon>Gammaproteobacteria</taxon>
        <taxon>Oceanospirillales</taxon>
        <taxon>Oceanospirillaceae</taxon>
        <taxon>Bacterioplanoides</taxon>
    </lineage>
</organism>
<dbReference type="InterPro" id="IPR015943">
    <property type="entry name" value="WD40/YVTN_repeat-like_dom_sf"/>
</dbReference>
<evidence type="ECO:0000256" key="1">
    <source>
        <dbReference type="SAM" id="SignalP"/>
    </source>
</evidence>
<dbReference type="Gene3D" id="2.130.10.10">
    <property type="entry name" value="YVTN repeat-like/Quinoprotein amine dehydrogenase"/>
    <property type="match status" value="1"/>
</dbReference>
<proteinExistence type="predicted"/>
<accession>A0ABV7VP12</accession>
<gene>
    <name evidence="3" type="ORF">ACFOMG_04085</name>
</gene>
<feature type="chain" id="PRO_5045652373" evidence="1">
    <location>
        <begin position="21"/>
        <end position="533"/>
    </location>
</feature>
<keyword evidence="1" id="KW-0732">Signal</keyword>
<dbReference type="NCBIfam" id="NF038117">
    <property type="entry name" value="choice_anch_I"/>
    <property type="match status" value="1"/>
</dbReference>
<dbReference type="Pfam" id="PF22494">
    <property type="entry name" value="choice_anch_I"/>
    <property type="match status" value="1"/>
</dbReference>
<protein>
    <submittedName>
        <fullName evidence="3">Choice-of-anchor I family protein</fullName>
    </submittedName>
</protein>
<dbReference type="PANTHER" id="PTHR46928:SF1">
    <property type="entry name" value="MESENCHYME-SPECIFIC CELL SURFACE GLYCOPROTEIN"/>
    <property type="match status" value="1"/>
</dbReference>
<dbReference type="InterPro" id="IPR011044">
    <property type="entry name" value="Quino_amine_DH_bsu"/>
</dbReference>